<dbReference type="EMBL" id="GGEC01026320">
    <property type="protein sequence ID" value="MBX06804.1"/>
    <property type="molecule type" value="Transcribed_RNA"/>
</dbReference>
<feature type="region of interest" description="Disordered" evidence="1">
    <location>
        <begin position="1"/>
        <end position="48"/>
    </location>
</feature>
<reference evidence="2" key="1">
    <citation type="submission" date="2018-02" db="EMBL/GenBank/DDBJ databases">
        <title>Rhizophora mucronata_Transcriptome.</title>
        <authorList>
            <person name="Meera S.P."/>
            <person name="Sreeshan A."/>
            <person name="Augustine A."/>
        </authorList>
    </citation>
    <scope>NUCLEOTIDE SEQUENCE</scope>
    <source>
        <tissue evidence="2">Leaf</tissue>
    </source>
</reference>
<feature type="compositionally biased region" description="Polar residues" evidence="1">
    <location>
        <begin position="1"/>
        <end position="13"/>
    </location>
</feature>
<feature type="region of interest" description="Disordered" evidence="1">
    <location>
        <begin position="87"/>
        <end position="108"/>
    </location>
</feature>
<proteinExistence type="predicted"/>
<feature type="compositionally biased region" description="Polar residues" evidence="1">
    <location>
        <begin position="20"/>
        <end position="32"/>
    </location>
</feature>
<feature type="compositionally biased region" description="Basic residues" evidence="1">
    <location>
        <begin position="92"/>
        <end position="102"/>
    </location>
</feature>
<dbReference type="EMBL" id="GGEC01026314">
    <property type="protein sequence ID" value="MBX06798.1"/>
    <property type="molecule type" value="Transcribed_RNA"/>
</dbReference>
<accession>A0A2P2KM52</accession>
<sequence length="108" mass="12528">MNSTIIISQNNSCRSEDRQSPPTKRQRSQLLTKQEAKTHNSEGLVSESSPRIFKHCCLVAKKDQKRQTNSSINLKPFLWNLNSTAITGDHNKRNKMYRRKNREKSTKV</sequence>
<dbReference type="GO" id="GO:0004601">
    <property type="term" value="F:peroxidase activity"/>
    <property type="evidence" value="ECO:0007669"/>
    <property type="project" value="UniProtKB-KW"/>
</dbReference>
<dbReference type="AlphaFoldDB" id="A0A2P2KM52"/>
<name>A0A2P2KM52_RHIMU</name>
<organism evidence="2">
    <name type="scientific">Rhizophora mucronata</name>
    <name type="common">Asiatic mangrove</name>
    <dbReference type="NCBI Taxonomy" id="61149"/>
    <lineage>
        <taxon>Eukaryota</taxon>
        <taxon>Viridiplantae</taxon>
        <taxon>Streptophyta</taxon>
        <taxon>Embryophyta</taxon>
        <taxon>Tracheophyta</taxon>
        <taxon>Spermatophyta</taxon>
        <taxon>Magnoliopsida</taxon>
        <taxon>eudicotyledons</taxon>
        <taxon>Gunneridae</taxon>
        <taxon>Pentapetalae</taxon>
        <taxon>rosids</taxon>
        <taxon>fabids</taxon>
        <taxon>Malpighiales</taxon>
        <taxon>Rhizophoraceae</taxon>
        <taxon>Rhizophora</taxon>
    </lineage>
</organism>
<protein>
    <submittedName>
        <fullName evidence="2">Glutathione peroxidase</fullName>
    </submittedName>
</protein>
<evidence type="ECO:0000256" key="1">
    <source>
        <dbReference type="SAM" id="MobiDB-lite"/>
    </source>
</evidence>
<evidence type="ECO:0000313" key="2">
    <source>
        <dbReference type="EMBL" id="MBX06798.1"/>
    </source>
</evidence>
<keyword evidence="2" id="KW-0560">Oxidoreductase</keyword>
<keyword evidence="2" id="KW-0575">Peroxidase</keyword>